<evidence type="ECO:0000313" key="1">
    <source>
        <dbReference type="EMBL" id="CRZ01028.1"/>
    </source>
</evidence>
<name>A0A0H5QG49_9EUKA</name>
<sequence>MSTSIGWGDFSLVSNKAGGMGLLRLPACWSTSVALGPVLLAQVRMGLVRSKTVPARWLGVQALRSYRPELLNRPGLRCRNMRSKLWGPAAAWVASLGSNAPSRRPLGTRWGFPISMLGILTKWSSFTR</sequence>
<organism evidence="1">
    <name type="scientific">Spongospora subterranea</name>
    <dbReference type="NCBI Taxonomy" id="70186"/>
    <lineage>
        <taxon>Eukaryota</taxon>
        <taxon>Sar</taxon>
        <taxon>Rhizaria</taxon>
        <taxon>Endomyxa</taxon>
        <taxon>Phytomyxea</taxon>
        <taxon>Plasmodiophorida</taxon>
        <taxon>Plasmodiophoridae</taxon>
        <taxon>Spongospora</taxon>
    </lineage>
</organism>
<feature type="non-terminal residue" evidence="1">
    <location>
        <position position="128"/>
    </location>
</feature>
<proteinExistence type="predicted"/>
<dbReference type="AlphaFoldDB" id="A0A0H5QG49"/>
<dbReference type="EMBL" id="HACM01000587">
    <property type="protein sequence ID" value="CRZ01029.1"/>
    <property type="molecule type" value="Transcribed_RNA"/>
</dbReference>
<accession>A0A0H5QG49</accession>
<dbReference type="EMBL" id="HACM01000586">
    <property type="protein sequence ID" value="CRZ01028.1"/>
    <property type="molecule type" value="Transcribed_RNA"/>
</dbReference>
<protein>
    <submittedName>
        <fullName evidence="1">Uncharacterized protein</fullName>
    </submittedName>
</protein>
<reference evidence="1" key="1">
    <citation type="submission" date="2015-04" db="EMBL/GenBank/DDBJ databases">
        <title>The genome sequence of the plant pathogenic Rhizarian Plasmodiophora brassicae reveals insights in its biotrophic life cycle and the origin of chitin synthesis.</title>
        <authorList>
            <person name="Schwelm A."/>
            <person name="Fogelqvist J."/>
            <person name="Knaust A."/>
            <person name="Julke S."/>
            <person name="Lilja T."/>
            <person name="Dhandapani V."/>
            <person name="Bonilla-Rosso G."/>
            <person name="Karlsson M."/>
            <person name="Shevchenko A."/>
            <person name="Choi S.R."/>
            <person name="Kim H.G."/>
            <person name="Park J.Y."/>
            <person name="Lim Y.P."/>
            <person name="Ludwig-Muller J."/>
            <person name="Dixelius C."/>
        </authorList>
    </citation>
    <scope>NUCLEOTIDE SEQUENCE</scope>
    <source>
        <tissue evidence="1">Potato root galls</tissue>
    </source>
</reference>